<dbReference type="Gene3D" id="1.20.58.2220">
    <property type="entry name" value="Formin, FH2 domain"/>
    <property type="match status" value="1"/>
</dbReference>
<protein>
    <submittedName>
        <fullName evidence="1">Uncharacterized protein</fullName>
    </submittedName>
</protein>
<sequence>MDWRDNHKSRSIDLGTAAGHGVDIFTLSCGDQVMILMDNVGVVVDRFGQPVGSSLVFSTTPDCIAGCPLPLCDCCDRRTNGVHVPLQTIPVARTAQQHGQSGTQMLGRRLSELGVGLGKVHDVLRLNSMVTSAESAWRFHNCMSTFLVQVEDEILKLQSQEGICLSSVKEMAEYFHDDSGIDEAHIENRAPGGPISVQRPLSPLYARRSAVHPAHGAAQRRP</sequence>
<dbReference type="EMBL" id="CP144749">
    <property type="protein sequence ID" value="WVZ73511.1"/>
    <property type="molecule type" value="Genomic_DNA"/>
</dbReference>
<gene>
    <name evidence="1" type="ORF">U9M48_021810</name>
</gene>
<proteinExistence type="predicted"/>
<dbReference type="SUPFAM" id="SSF101447">
    <property type="entry name" value="Formin homology 2 domain (FH2 domain)"/>
    <property type="match status" value="1"/>
</dbReference>
<dbReference type="Proteomes" id="UP001341281">
    <property type="component" value="Chromosome 05"/>
</dbReference>
<dbReference type="InterPro" id="IPR042201">
    <property type="entry name" value="FH2_Formin_sf"/>
</dbReference>
<dbReference type="PANTHER" id="PTHR23213">
    <property type="entry name" value="FORMIN-RELATED"/>
    <property type="match status" value="1"/>
</dbReference>
<evidence type="ECO:0000313" key="2">
    <source>
        <dbReference type="Proteomes" id="UP001341281"/>
    </source>
</evidence>
<dbReference type="GO" id="GO:0045010">
    <property type="term" value="P:actin nucleation"/>
    <property type="evidence" value="ECO:0007669"/>
    <property type="project" value="InterPro"/>
</dbReference>
<keyword evidence="2" id="KW-1185">Reference proteome</keyword>
<reference evidence="1 2" key="1">
    <citation type="submission" date="2024-02" db="EMBL/GenBank/DDBJ databases">
        <title>High-quality chromosome-scale genome assembly of Pensacola bahiagrass (Paspalum notatum Flugge var. saurae).</title>
        <authorList>
            <person name="Vega J.M."/>
            <person name="Podio M."/>
            <person name="Orjuela J."/>
            <person name="Siena L.A."/>
            <person name="Pessino S.C."/>
            <person name="Combes M.C."/>
            <person name="Mariac C."/>
            <person name="Albertini E."/>
            <person name="Pupilli F."/>
            <person name="Ortiz J.P.A."/>
            <person name="Leblanc O."/>
        </authorList>
    </citation>
    <scope>NUCLEOTIDE SEQUENCE [LARGE SCALE GENOMIC DNA]</scope>
    <source>
        <strain evidence="1">R1</strain>
        <tissue evidence="1">Leaf</tissue>
    </source>
</reference>
<evidence type="ECO:0000313" key="1">
    <source>
        <dbReference type="EMBL" id="WVZ73511.1"/>
    </source>
</evidence>
<dbReference type="InterPro" id="IPR027643">
    <property type="entry name" value="Formin-like_plant"/>
</dbReference>
<dbReference type="GO" id="GO:0051015">
    <property type="term" value="F:actin filament binding"/>
    <property type="evidence" value="ECO:0007669"/>
    <property type="project" value="InterPro"/>
</dbReference>
<dbReference type="PANTHER" id="PTHR23213:SF347">
    <property type="entry name" value="FORMIN-LIKE PROTEIN 14"/>
    <property type="match status" value="1"/>
</dbReference>
<dbReference type="AlphaFoldDB" id="A0AAQ3WU16"/>
<name>A0AAQ3WU16_PASNO</name>
<accession>A0AAQ3WU16</accession>
<organism evidence="1 2">
    <name type="scientific">Paspalum notatum var. saurae</name>
    <dbReference type="NCBI Taxonomy" id="547442"/>
    <lineage>
        <taxon>Eukaryota</taxon>
        <taxon>Viridiplantae</taxon>
        <taxon>Streptophyta</taxon>
        <taxon>Embryophyta</taxon>
        <taxon>Tracheophyta</taxon>
        <taxon>Spermatophyta</taxon>
        <taxon>Magnoliopsida</taxon>
        <taxon>Liliopsida</taxon>
        <taxon>Poales</taxon>
        <taxon>Poaceae</taxon>
        <taxon>PACMAD clade</taxon>
        <taxon>Panicoideae</taxon>
        <taxon>Andropogonodae</taxon>
        <taxon>Paspaleae</taxon>
        <taxon>Paspalinae</taxon>
        <taxon>Paspalum</taxon>
    </lineage>
</organism>